<dbReference type="AlphaFoldDB" id="A0A1J5QNH1"/>
<evidence type="ECO:0008006" key="2">
    <source>
        <dbReference type="Google" id="ProtNLM"/>
    </source>
</evidence>
<accession>A0A1J5QNH1</accession>
<proteinExistence type="predicted"/>
<protein>
    <recommendedName>
        <fullName evidence="2">Lipoprotein</fullName>
    </recommendedName>
</protein>
<sequence length="160" mass="17090">MKMNTKTLLVAAVAASALLAGCGHKADPANASLHTMLKDPKALTAEWNWCGQQPNPAMIKGCVNGQAAELITKSPTMLADVTAPEPWPGKTTAYFQAAARGIFAGKNTPKDNAYVAEDQWCTTQYILKTRDMSWLNVTKPDYSKVSASCAAARGVSINPF</sequence>
<reference evidence="1" key="1">
    <citation type="submission" date="2016-10" db="EMBL/GenBank/DDBJ databases">
        <title>Sequence of Gallionella enrichment culture.</title>
        <authorList>
            <person name="Poehlein A."/>
            <person name="Muehling M."/>
            <person name="Daniel R."/>
        </authorList>
    </citation>
    <scope>NUCLEOTIDE SEQUENCE</scope>
</reference>
<comment type="caution">
    <text evidence="1">The sequence shown here is derived from an EMBL/GenBank/DDBJ whole genome shotgun (WGS) entry which is preliminary data.</text>
</comment>
<dbReference type="PROSITE" id="PS51257">
    <property type="entry name" value="PROKAR_LIPOPROTEIN"/>
    <property type="match status" value="1"/>
</dbReference>
<name>A0A1J5QNH1_9ZZZZ</name>
<evidence type="ECO:0000313" key="1">
    <source>
        <dbReference type="EMBL" id="OIQ81447.1"/>
    </source>
</evidence>
<gene>
    <name evidence="1" type="ORF">GALL_367760</name>
</gene>
<organism evidence="1">
    <name type="scientific">mine drainage metagenome</name>
    <dbReference type="NCBI Taxonomy" id="410659"/>
    <lineage>
        <taxon>unclassified sequences</taxon>
        <taxon>metagenomes</taxon>
        <taxon>ecological metagenomes</taxon>
    </lineage>
</organism>
<dbReference type="EMBL" id="MLJW01000923">
    <property type="protein sequence ID" value="OIQ81447.1"/>
    <property type="molecule type" value="Genomic_DNA"/>
</dbReference>